<dbReference type="InParanoid" id="A0A6P8ZS52"/>
<gene>
    <name evidence="5" type="primary">LOC117649364</name>
</gene>
<dbReference type="KEGG" id="tpal:117649364"/>
<dbReference type="OrthoDB" id="2196114at2759"/>
<dbReference type="Pfam" id="PF00653">
    <property type="entry name" value="BIR"/>
    <property type="match status" value="1"/>
</dbReference>
<dbReference type="InterPro" id="IPR001370">
    <property type="entry name" value="BIR_rpt"/>
</dbReference>
<name>A0A6P8ZS52_THRPL</name>
<dbReference type="GeneID" id="117649364"/>
<keyword evidence="2" id="KW-0862">Zinc</keyword>
<dbReference type="CDD" id="cd00022">
    <property type="entry name" value="BIR"/>
    <property type="match status" value="1"/>
</dbReference>
<dbReference type="RefSeq" id="XP_034247941.1">
    <property type="nucleotide sequence ID" value="XM_034392050.1"/>
</dbReference>
<protein>
    <submittedName>
        <fullName evidence="5">Baculoviral IAP repeat-containing protein 5-like</fullName>
    </submittedName>
</protein>
<dbReference type="FunCoup" id="A0A6P8ZS52">
    <property type="interactions" value="518"/>
</dbReference>
<dbReference type="AlphaFoldDB" id="A0A6P8ZS52"/>
<evidence type="ECO:0000256" key="2">
    <source>
        <dbReference type="ARBA" id="ARBA00022833"/>
    </source>
</evidence>
<dbReference type="Proteomes" id="UP000515158">
    <property type="component" value="Unplaced"/>
</dbReference>
<dbReference type="InterPro" id="IPR051190">
    <property type="entry name" value="Baculoviral_IAP"/>
</dbReference>
<dbReference type="PROSITE" id="PS50143">
    <property type="entry name" value="BIR_REPEAT_2"/>
    <property type="match status" value="1"/>
</dbReference>
<dbReference type="SMART" id="SM00238">
    <property type="entry name" value="BIR"/>
    <property type="match status" value="1"/>
</dbReference>
<feature type="compositionally biased region" description="Basic residues" evidence="3">
    <location>
        <begin position="141"/>
        <end position="157"/>
    </location>
</feature>
<evidence type="ECO:0000313" key="4">
    <source>
        <dbReference type="Proteomes" id="UP000515158"/>
    </source>
</evidence>
<proteinExistence type="predicted"/>
<evidence type="ECO:0000256" key="1">
    <source>
        <dbReference type="ARBA" id="ARBA00022723"/>
    </source>
</evidence>
<dbReference type="GO" id="GO:0046872">
    <property type="term" value="F:metal ion binding"/>
    <property type="evidence" value="ECO:0007669"/>
    <property type="project" value="UniProtKB-KW"/>
</dbReference>
<dbReference type="Gene3D" id="1.10.1170.10">
    <property type="entry name" value="Inhibitor Of Apoptosis Protein (2mihbC-IAP-1), Chain A"/>
    <property type="match status" value="1"/>
</dbReference>
<reference evidence="5" key="1">
    <citation type="submission" date="2025-08" db="UniProtKB">
        <authorList>
            <consortium name="RefSeq"/>
        </authorList>
    </citation>
    <scope>IDENTIFICATION</scope>
    <source>
        <tissue evidence="5">Total insect</tissue>
    </source>
</reference>
<organism evidence="5">
    <name type="scientific">Thrips palmi</name>
    <name type="common">Melon thrips</name>
    <dbReference type="NCBI Taxonomy" id="161013"/>
    <lineage>
        <taxon>Eukaryota</taxon>
        <taxon>Metazoa</taxon>
        <taxon>Ecdysozoa</taxon>
        <taxon>Arthropoda</taxon>
        <taxon>Hexapoda</taxon>
        <taxon>Insecta</taxon>
        <taxon>Pterygota</taxon>
        <taxon>Neoptera</taxon>
        <taxon>Paraneoptera</taxon>
        <taxon>Thysanoptera</taxon>
        <taxon>Terebrantia</taxon>
        <taxon>Thripoidea</taxon>
        <taxon>Thripidae</taxon>
        <taxon>Thrips</taxon>
    </lineage>
</organism>
<sequence>MENIPDWAAFEADRLKSFKRWPFKKGPCNPVQMAEAGFYFIGSKSEPDLARCYVCCKELDGWEEHDNPWLEHKKHAPKCPYVLLDKKPADLTVKDMYTLEAERMKRVLVMRHEAQVKTLNEIKACVLEELDKLTNKGGKDNRKRSTRPASKRSSRKD</sequence>
<dbReference type="SUPFAM" id="SSF57924">
    <property type="entry name" value="Inhibitor of apoptosis (IAP) repeat"/>
    <property type="match status" value="1"/>
</dbReference>
<keyword evidence="1" id="KW-0479">Metal-binding</keyword>
<dbReference type="PANTHER" id="PTHR46771">
    <property type="entry name" value="DETERIN"/>
    <property type="match status" value="1"/>
</dbReference>
<evidence type="ECO:0000313" key="5">
    <source>
        <dbReference type="RefSeq" id="XP_034247941.1"/>
    </source>
</evidence>
<feature type="region of interest" description="Disordered" evidence="3">
    <location>
        <begin position="135"/>
        <end position="157"/>
    </location>
</feature>
<accession>A0A6P8ZS52</accession>
<dbReference type="PANTHER" id="PTHR46771:SF5">
    <property type="entry name" value="DETERIN"/>
    <property type="match status" value="1"/>
</dbReference>
<evidence type="ECO:0000256" key="3">
    <source>
        <dbReference type="SAM" id="MobiDB-lite"/>
    </source>
</evidence>
<keyword evidence="4" id="KW-1185">Reference proteome</keyword>